<evidence type="ECO:0000313" key="2">
    <source>
        <dbReference type="Proteomes" id="UP001302126"/>
    </source>
</evidence>
<dbReference type="Proteomes" id="UP001302126">
    <property type="component" value="Unassembled WGS sequence"/>
</dbReference>
<protein>
    <submittedName>
        <fullName evidence="1">Uncharacterized protein</fullName>
    </submittedName>
</protein>
<dbReference type="AlphaFoldDB" id="A0AAN7ACR4"/>
<reference evidence="1" key="1">
    <citation type="journal article" date="2023" name="Mol. Phylogenet. Evol.">
        <title>Genome-scale phylogeny and comparative genomics of the fungal order Sordariales.</title>
        <authorList>
            <person name="Hensen N."/>
            <person name="Bonometti L."/>
            <person name="Westerberg I."/>
            <person name="Brannstrom I.O."/>
            <person name="Guillou S."/>
            <person name="Cros-Aarteil S."/>
            <person name="Calhoun S."/>
            <person name="Haridas S."/>
            <person name="Kuo A."/>
            <person name="Mondo S."/>
            <person name="Pangilinan J."/>
            <person name="Riley R."/>
            <person name="LaButti K."/>
            <person name="Andreopoulos B."/>
            <person name="Lipzen A."/>
            <person name="Chen C."/>
            <person name="Yan M."/>
            <person name="Daum C."/>
            <person name="Ng V."/>
            <person name="Clum A."/>
            <person name="Steindorff A."/>
            <person name="Ohm R.A."/>
            <person name="Martin F."/>
            <person name="Silar P."/>
            <person name="Natvig D.O."/>
            <person name="Lalanne C."/>
            <person name="Gautier V."/>
            <person name="Ament-Velasquez S.L."/>
            <person name="Kruys A."/>
            <person name="Hutchinson M.I."/>
            <person name="Powell A.J."/>
            <person name="Barry K."/>
            <person name="Miller A.N."/>
            <person name="Grigoriev I.V."/>
            <person name="Debuchy R."/>
            <person name="Gladieux P."/>
            <person name="Hiltunen Thoren M."/>
            <person name="Johannesson H."/>
        </authorList>
    </citation>
    <scope>NUCLEOTIDE SEQUENCE</scope>
    <source>
        <strain evidence="1">PSN309</strain>
    </source>
</reference>
<sequence>MPRKLSTSPRIEYKDLDLLPLDCAKEVLGFLPSQHQVSESQHNSFLNISDSFEIPTTMKFFSTVLTLALSLTAASASPVQERDVQTVHLTFYGGPASYSLSFPADGTIVPTNNNINIDKIESPDYDPYRLCTFHTAGQKSLASGINSQTGAAQVFVGPPQPITGVSCIGFCLTTYQDCYRNGQYVGPCCNGFCAANKCRPYVPLA</sequence>
<proteinExistence type="predicted"/>
<dbReference type="EMBL" id="MU864521">
    <property type="protein sequence ID" value="KAK4183831.1"/>
    <property type="molecule type" value="Genomic_DNA"/>
</dbReference>
<keyword evidence="2" id="KW-1185">Reference proteome</keyword>
<gene>
    <name evidence="1" type="ORF">QBC35DRAFT_507203</name>
</gene>
<evidence type="ECO:0000313" key="1">
    <source>
        <dbReference type="EMBL" id="KAK4183831.1"/>
    </source>
</evidence>
<comment type="caution">
    <text evidence="1">The sequence shown here is derived from an EMBL/GenBank/DDBJ whole genome shotgun (WGS) entry which is preliminary data.</text>
</comment>
<reference evidence="1" key="2">
    <citation type="submission" date="2023-05" db="EMBL/GenBank/DDBJ databases">
        <authorList>
            <consortium name="Lawrence Berkeley National Laboratory"/>
            <person name="Steindorff A."/>
            <person name="Hensen N."/>
            <person name="Bonometti L."/>
            <person name="Westerberg I."/>
            <person name="Brannstrom I.O."/>
            <person name="Guillou S."/>
            <person name="Cros-Aarteil S."/>
            <person name="Calhoun S."/>
            <person name="Haridas S."/>
            <person name="Kuo A."/>
            <person name="Mondo S."/>
            <person name="Pangilinan J."/>
            <person name="Riley R."/>
            <person name="Labutti K."/>
            <person name="Andreopoulos B."/>
            <person name="Lipzen A."/>
            <person name="Chen C."/>
            <person name="Yanf M."/>
            <person name="Daum C."/>
            <person name="Ng V."/>
            <person name="Clum A."/>
            <person name="Ohm R."/>
            <person name="Martin F."/>
            <person name="Silar P."/>
            <person name="Natvig D."/>
            <person name="Lalanne C."/>
            <person name="Gautier V."/>
            <person name="Ament-Velasquez S.L."/>
            <person name="Kruys A."/>
            <person name="Hutchinson M.I."/>
            <person name="Powell A.J."/>
            <person name="Barry K."/>
            <person name="Miller A.N."/>
            <person name="Grigoriev I.V."/>
            <person name="Debuchy R."/>
            <person name="Gladieux P."/>
            <person name="Thoren M.H."/>
            <person name="Johannesson H."/>
        </authorList>
    </citation>
    <scope>NUCLEOTIDE SEQUENCE</scope>
    <source>
        <strain evidence="1">PSN309</strain>
    </source>
</reference>
<organism evidence="1 2">
    <name type="scientific">Podospora australis</name>
    <dbReference type="NCBI Taxonomy" id="1536484"/>
    <lineage>
        <taxon>Eukaryota</taxon>
        <taxon>Fungi</taxon>
        <taxon>Dikarya</taxon>
        <taxon>Ascomycota</taxon>
        <taxon>Pezizomycotina</taxon>
        <taxon>Sordariomycetes</taxon>
        <taxon>Sordariomycetidae</taxon>
        <taxon>Sordariales</taxon>
        <taxon>Podosporaceae</taxon>
        <taxon>Podospora</taxon>
    </lineage>
</organism>
<name>A0AAN7ACR4_9PEZI</name>
<accession>A0AAN7ACR4</accession>